<comment type="subcellular location">
    <subcellularLocation>
        <location evidence="1">Cell membrane</location>
        <topology evidence="1">Multi-pass membrane protein</topology>
    </subcellularLocation>
</comment>
<keyword evidence="2" id="KW-1003">Cell membrane</keyword>
<evidence type="ECO:0000313" key="8">
    <source>
        <dbReference type="Proteomes" id="UP000230790"/>
    </source>
</evidence>
<dbReference type="CDD" id="cd06581">
    <property type="entry name" value="TM_PBP1_LivM_like"/>
    <property type="match status" value="1"/>
</dbReference>
<feature type="transmembrane region" description="Helical" evidence="6">
    <location>
        <begin position="60"/>
        <end position="78"/>
    </location>
</feature>
<accession>A0A2M8QB41</accession>
<dbReference type="InterPro" id="IPR043428">
    <property type="entry name" value="LivM-like"/>
</dbReference>
<evidence type="ECO:0000256" key="5">
    <source>
        <dbReference type="ARBA" id="ARBA00023136"/>
    </source>
</evidence>
<keyword evidence="3 6" id="KW-0812">Transmembrane</keyword>
<gene>
    <name evidence="7" type="ORF">CUN48_10960</name>
</gene>
<feature type="transmembrane region" description="Helical" evidence="6">
    <location>
        <begin position="98"/>
        <end position="120"/>
    </location>
</feature>
<comment type="caution">
    <text evidence="7">The sequence shown here is derived from an EMBL/GenBank/DDBJ whole genome shotgun (WGS) entry which is preliminary data.</text>
</comment>
<evidence type="ECO:0000256" key="4">
    <source>
        <dbReference type="ARBA" id="ARBA00022989"/>
    </source>
</evidence>
<keyword evidence="5 6" id="KW-0472">Membrane</keyword>
<evidence type="ECO:0000313" key="7">
    <source>
        <dbReference type="EMBL" id="PJF46980.1"/>
    </source>
</evidence>
<feature type="transmembrane region" description="Helical" evidence="6">
    <location>
        <begin position="32"/>
        <end position="48"/>
    </location>
</feature>
<keyword evidence="4 6" id="KW-1133">Transmembrane helix</keyword>
<feature type="transmembrane region" description="Helical" evidence="6">
    <location>
        <begin position="213"/>
        <end position="234"/>
    </location>
</feature>
<evidence type="ECO:0000256" key="1">
    <source>
        <dbReference type="ARBA" id="ARBA00004651"/>
    </source>
</evidence>
<name>A0A2M8QB41_9CHLR</name>
<feature type="transmembrane region" description="Helical" evidence="6">
    <location>
        <begin position="166"/>
        <end position="183"/>
    </location>
</feature>
<feature type="transmembrane region" description="Helical" evidence="6">
    <location>
        <begin position="293"/>
        <end position="311"/>
    </location>
</feature>
<proteinExistence type="predicted"/>
<protein>
    <submittedName>
        <fullName evidence="7">Branched-chain amino acid ABC transporter permease</fullName>
    </submittedName>
</protein>
<dbReference type="PANTHER" id="PTHR30482:SF10">
    <property type="entry name" value="HIGH-AFFINITY BRANCHED-CHAIN AMINO ACID TRANSPORT PROTEIN BRAE"/>
    <property type="match status" value="1"/>
</dbReference>
<dbReference type="EMBL" id="PGTN01000076">
    <property type="protein sequence ID" value="PJF46980.1"/>
    <property type="molecule type" value="Genomic_DNA"/>
</dbReference>
<dbReference type="GO" id="GO:0015658">
    <property type="term" value="F:branched-chain amino acid transmembrane transporter activity"/>
    <property type="evidence" value="ECO:0007669"/>
    <property type="project" value="InterPro"/>
</dbReference>
<dbReference type="GO" id="GO:0005886">
    <property type="term" value="C:plasma membrane"/>
    <property type="evidence" value="ECO:0007669"/>
    <property type="project" value="UniProtKB-SubCell"/>
</dbReference>
<organism evidence="7 8">
    <name type="scientific">Candidatus Thermofonsia Clade 3 bacterium</name>
    <dbReference type="NCBI Taxonomy" id="2364212"/>
    <lineage>
        <taxon>Bacteria</taxon>
        <taxon>Bacillati</taxon>
        <taxon>Chloroflexota</taxon>
        <taxon>Candidatus Thermofontia</taxon>
        <taxon>Candidatus Thermofonsia Clade 3</taxon>
    </lineage>
</organism>
<feature type="transmembrane region" description="Helical" evidence="6">
    <location>
        <begin position="246"/>
        <end position="272"/>
    </location>
</feature>
<evidence type="ECO:0000256" key="2">
    <source>
        <dbReference type="ARBA" id="ARBA00022475"/>
    </source>
</evidence>
<sequence>MKRFAPLMLIVVVMGLAGLAQSALNDYYQRVLSVIAINIILAVSLNLTNGYSGDFSLGHAAFMAIGAYTSAILTLPARTKAVAMPDLPPWLAQAELPFIVAALVGAGLAALVAFLVGIPVLRLRGHYLAVATLGLMVIVQVVALNWQPVTRGARGISGLPPFTTPLWAYGWMLVAVAVIWRIVHSPLGRAMMAVREDELAAACRGVSVFRTRLLAFVCGALFASIAGALWAHLITAITPSSFSFLITFNVVAMVVIGGAGSISGSVIGAVLMTLLPELLRRVETTLAIGGQPLYGLSQIVIALMMLAVMLFRPQGLMGRRELPDVLGGRVGAQRAPSPAPAEAAGEA</sequence>
<evidence type="ECO:0000256" key="3">
    <source>
        <dbReference type="ARBA" id="ARBA00022692"/>
    </source>
</evidence>
<dbReference type="InterPro" id="IPR001851">
    <property type="entry name" value="ABC_transp_permease"/>
</dbReference>
<dbReference type="AlphaFoldDB" id="A0A2M8QB41"/>
<evidence type="ECO:0000256" key="6">
    <source>
        <dbReference type="SAM" id="Phobius"/>
    </source>
</evidence>
<dbReference type="PANTHER" id="PTHR30482">
    <property type="entry name" value="HIGH-AFFINITY BRANCHED-CHAIN AMINO ACID TRANSPORT SYSTEM PERMEASE"/>
    <property type="match status" value="1"/>
</dbReference>
<reference evidence="7 8" key="1">
    <citation type="submission" date="2017-11" db="EMBL/GenBank/DDBJ databases">
        <title>Evolution of Phototrophy in the Chloroflexi Phylum Driven by Horizontal Gene Transfer.</title>
        <authorList>
            <person name="Ward L.M."/>
            <person name="Hemp J."/>
            <person name="Shih P.M."/>
            <person name="Mcglynn S.E."/>
            <person name="Fischer W."/>
        </authorList>
    </citation>
    <scope>NUCLEOTIDE SEQUENCE [LARGE SCALE GENOMIC DNA]</scope>
    <source>
        <strain evidence="7">JP3_7</strain>
    </source>
</reference>
<feature type="transmembrane region" description="Helical" evidence="6">
    <location>
        <begin position="127"/>
        <end position="146"/>
    </location>
</feature>
<dbReference type="Pfam" id="PF02653">
    <property type="entry name" value="BPD_transp_2"/>
    <property type="match status" value="1"/>
</dbReference>
<dbReference type="Proteomes" id="UP000230790">
    <property type="component" value="Unassembled WGS sequence"/>
</dbReference>